<dbReference type="SMART" id="SM00336">
    <property type="entry name" value="BBOX"/>
    <property type="match status" value="2"/>
</dbReference>
<name>A0A812NGA6_SYMPI</name>
<evidence type="ECO:0000313" key="7">
    <source>
        <dbReference type="EMBL" id="CAE7319362.1"/>
    </source>
</evidence>
<dbReference type="Gene3D" id="1.10.238.10">
    <property type="entry name" value="EF-hand"/>
    <property type="match status" value="1"/>
</dbReference>
<dbReference type="Pfam" id="PF00643">
    <property type="entry name" value="zf-B_box"/>
    <property type="match status" value="2"/>
</dbReference>
<dbReference type="PROSITE" id="PS50222">
    <property type="entry name" value="EF_HAND_2"/>
    <property type="match status" value="2"/>
</dbReference>
<dbReference type="InterPro" id="IPR002048">
    <property type="entry name" value="EF_hand_dom"/>
</dbReference>
<dbReference type="InterPro" id="IPR049808">
    <property type="entry name" value="CONSTANS-like_Bbox1"/>
</dbReference>
<feature type="domain" description="B box-type" evidence="5">
    <location>
        <begin position="384"/>
        <end position="431"/>
    </location>
</feature>
<evidence type="ECO:0000259" key="5">
    <source>
        <dbReference type="PROSITE" id="PS50119"/>
    </source>
</evidence>
<keyword evidence="3" id="KW-0106">Calcium</keyword>
<evidence type="ECO:0000313" key="8">
    <source>
        <dbReference type="Proteomes" id="UP000649617"/>
    </source>
</evidence>
<feature type="non-terminal residue" evidence="7">
    <location>
        <position position="1"/>
    </location>
</feature>
<keyword evidence="2" id="KW-0862">Zinc</keyword>
<accession>A0A812NGA6</accession>
<feature type="domain" description="EF-hand" evidence="6">
    <location>
        <begin position="47"/>
        <end position="82"/>
    </location>
</feature>
<proteinExistence type="predicted"/>
<dbReference type="PANTHER" id="PTHR31717:SF45">
    <property type="entry name" value="ZINC FINGER PROTEIN CONSTANS-LIKE 14-RELATED"/>
    <property type="match status" value="1"/>
</dbReference>
<keyword evidence="1" id="KW-0479">Metal-binding</keyword>
<dbReference type="SUPFAM" id="SSF47473">
    <property type="entry name" value="EF-hand"/>
    <property type="match status" value="1"/>
</dbReference>
<evidence type="ECO:0000256" key="1">
    <source>
        <dbReference type="ARBA" id="ARBA00022723"/>
    </source>
</evidence>
<dbReference type="PANTHER" id="PTHR31717">
    <property type="entry name" value="ZINC FINGER PROTEIN CONSTANS-LIKE 10"/>
    <property type="match status" value="1"/>
</dbReference>
<feature type="domain" description="B box-type" evidence="5">
    <location>
        <begin position="332"/>
        <end position="379"/>
    </location>
</feature>
<dbReference type="OrthoDB" id="153872at2759"/>
<evidence type="ECO:0000256" key="2">
    <source>
        <dbReference type="ARBA" id="ARBA00022833"/>
    </source>
</evidence>
<feature type="domain" description="EF-hand" evidence="6">
    <location>
        <begin position="11"/>
        <end position="46"/>
    </location>
</feature>
<dbReference type="SUPFAM" id="SSF57845">
    <property type="entry name" value="B-box zinc-binding domain"/>
    <property type="match status" value="1"/>
</dbReference>
<dbReference type="PROSITE" id="PS50119">
    <property type="entry name" value="ZF_BBOX"/>
    <property type="match status" value="2"/>
</dbReference>
<sequence length="569" mass="63729">AYMSRYELSRDEVLEQKQAFDLLDIDGNGKVTYQEVKEMNAKLGQPMSEQELSEQFTTLDVDGNNTVTFPEFLKVYVKGEFGREVPLPRGEETLQVNDLAPGRAHSMSNTLDPIDESKMIMKLSQKNSASYYVRVAKVMLAGSQEKPASEVLELNALGYAIPQATAVAALLEEQQIGKAPAIGLQIRGFLAPPGIAWRLALDVAGDIPAGRDWAELVEAGYLDVDWRDVEFPVGSLELPRSLRRGEAKTFLACKIALGRASMVKDGNPPKFPEFFASCLVRSQASLLAARARGADHADPVADWQQVYRVRHRDQVLPFALCEVVFEERRAIAKPLICEYCEQRAASVYCKNDNAHFCAACDASHHSENEFFARHQRFALEHSPLQFGLCRHHPSERYESVCLQCKVMLCRMCNKFGDHARKEHEGHTLMSTVEAFQQAMQAGSESDSEQGRHNSILQEVMQDRHFQLMEVHANFEETQGQMDVVLRGALDQLERAQSRKLEFLQSMKRQVTTQLLFIQWLDNFQAHCRMALPPADFVVATRRHEGLLAALFGSDGSSVLKVGVKGAVVP</sequence>
<dbReference type="Gene3D" id="3.30.160.60">
    <property type="entry name" value="Classic Zinc Finger"/>
    <property type="match status" value="1"/>
</dbReference>
<dbReference type="CDD" id="cd19821">
    <property type="entry name" value="Bbox1_BBX-like"/>
    <property type="match status" value="1"/>
</dbReference>
<dbReference type="EMBL" id="CAJNIZ010011436">
    <property type="protein sequence ID" value="CAE7319362.1"/>
    <property type="molecule type" value="Genomic_DNA"/>
</dbReference>
<evidence type="ECO:0000256" key="4">
    <source>
        <dbReference type="PROSITE-ProRule" id="PRU00024"/>
    </source>
</evidence>
<dbReference type="Pfam" id="PF13499">
    <property type="entry name" value="EF-hand_7"/>
    <property type="match status" value="1"/>
</dbReference>
<dbReference type="Proteomes" id="UP000649617">
    <property type="component" value="Unassembled WGS sequence"/>
</dbReference>
<evidence type="ECO:0008006" key="9">
    <source>
        <dbReference type="Google" id="ProtNLM"/>
    </source>
</evidence>
<dbReference type="GO" id="GO:0005509">
    <property type="term" value="F:calcium ion binding"/>
    <property type="evidence" value="ECO:0007669"/>
    <property type="project" value="InterPro"/>
</dbReference>
<dbReference type="AlphaFoldDB" id="A0A812NGA6"/>
<keyword evidence="4" id="KW-0863">Zinc-finger</keyword>
<comment type="caution">
    <text evidence="7">The sequence shown here is derived from an EMBL/GenBank/DDBJ whole genome shotgun (WGS) entry which is preliminary data.</text>
</comment>
<evidence type="ECO:0000259" key="6">
    <source>
        <dbReference type="PROSITE" id="PS50222"/>
    </source>
</evidence>
<evidence type="ECO:0000256" key="3">
    <source>
        <dbReference type="ARBA" id="ARBA00022837"/>
    </source>
</evidence>
<gene>
    <name evidence="7" type="ORF">SPIL2461_LOCUS7361</name>
</gene>
<dbReference type="GO" id="GO:0008270">
    <property type="term" value="F:zinc ion binding"/>
    <property type="evidence" value="ECO:0007669"/>
    <property type="project" value="UniProtKB-KW"/>
</dbReference>
<reference evidence="7" key="1">
    <citation type="submission" date="2021-02" db="EMBL/GenBank/DDBJ databases">
        <authorList>
            <person name="Dougan E. K."/>
            <person name="Rhodes N."/>
            <person name="Thang M."/>
            <person name="Chan C."/>
        </authorList>
    </citation>
    <scope>NUCLEOTIDE SEQUENCE</scope>
</reference>
<protein>
    <recommendedName>
        <fullName evidence="9">Calmodulin</fullName>
    </recommendedName>
</protein>
<dbReference type="CDD" id="cd00051">
    <property type="entry name" value="EFh"/>
    <property type="match status" value="1"/>
</dbReference>
<dbReference type="PROSITE" id="PS00018">
    <property type="entry name" value="EF_HAND_1"/>
    <property type="match status" value="2"/>
</dbReference>
<dbReference type="SMART" id="SM00054">
    <property type="entry name" value="EFh"/>
    <property type="match status" value="2"/>
</dbReference>
<dbReference type="InterPro" id="IPR018247">
    <property type="entry name" value="EF_Hand_1_Ca_BS"/>
</dbReference>
<dbReference type="InterPro" id="IPR011992">
    <property type="entry name" value="EF-hand-dom_pair"/>
</dbReference>
<organism evidence="7 8">
    <name type="scientific">Symbiodinium pilosum</name>
    <name type="common">Dinoflagellate</name>
    <dbReference type="NCBI Taxonomy" id="2952"/>
    <lineage>
        <taxon>Eukaryota</taxon>
        <taxon>Sar</taxon>
        <taxon>Alveolata</taxon>
        <taxon>Dinophyceae</taxon>
        <taxon>Suessiales</taxon>
        <taxon>Symbiodiniaceae</taxon>
        <taxon>Symbiodinium</taxon>
    </lineage>
</organism>
<keyword evidence="8" id="KW-1185">Reference proteome</keyword>
<dbReference type="InterPro" id="IPR000315">
    <property type="entry name" value="Znf_B-box"/>
</dbReference>